<dbReference type="Proteomes" id="UP001485043">
    <property type="component" value="Unassembled WGS sequence"/>
</dbReference>
<comment type="caution">
    <text evidence="1">The sequence shown here is derived from an EMBL/GenBank/DDBJ whole genome shotgun (WGS) entry which is preliminary data.</text>
</comment>
<reference evidence="1 2" key="1">
    <citation type="journal article" date="2024" name="Nat. Commun.">
        <title>Phylogenomics reveals the evolutionary origins of lichenization in chlorophyte algae.</title>
        <authorList>
            <person name="Puginier C."/>
            <person name="Libourel C."/>
            <person name="Otte J."/>
            <person name="Skaloud P."/>
            <person name="Haon M."/>
            <person name="Grisel S."/>
            <person name="Petersen M."/>
            <person name="Berrin J.G."/>
            <person name="Delaux P.M."/>
            <person name="Dal Grande F."/>
            <person name="Keller J."/>
        </authorList>
    </citation>
    <scope>NUCLEOTIDE SEQUENCE [LARGE SCALE GENOMIC DNA]</scope>
    <source>
        <strain evidence="1 2">SAG 2523</strain>
    </source>
</reference>
<keyword evidence="2" id="KW-1185">Reference proteome</keyword>
<gene>
    <name evidence="1" type="ORF">WJX84_004768</name>
</gene>
<dbReference type="AlphaFoldDB" id="A0AAW1SUA1"/>
<proteinExistence type="predicted"/>
<sequence length="175" mass="19493">MIGLRFAAEYIFSCQYVVLVDFLRMTNNEDVLPYFGIETVIDKWLLPRITAQLGPEDVAVVTFWGDELQLLERDHPQVLYLMGLAGTGLDCCTLPPGRLEYLNIALPPIPLPRVASELQARLTAIGVEASLASDLLADRSILTCLYMTAGVPGYVALLWQVMLEFWQASESQTAR</sequence>
<evidence type="ECO:0000313" key="2">
    <source>
        <dbReference type="Proteomes" id="UP001485043"/>
    </source>
</evidence>
<protein>
    <submittedName>
        <fullName evidence="1">Uncharacterized protein</fullName>
    </submittedName>
</protein>
<evidence type="ECO:0000313" key="1">
    <source>
        <dbReference type="EMBL" id="KAK9859805.1"/>
    </source>
</evidence>
<accession>A0AAW1SUA1</accession>
<name>A0AAW1SUA1_9CHLO</name>
<organism evidence="1 2">
    <name type="scientific">Apatococcus fuscideae</name>
    <dbReference type="NCBI Taxonomy" id="2026836"/>
    <lineage>
        <taxon>Eukaryota</taxon>
        <taxon>Viridiplantae</taxon>
        <taxon>Chlorophyta</taxon>
        <taxon>core chlorophytes</taxon>
        <taxon>Trebouxiophyceae</taxon>
        <taxon>Chlorellales</taxon>
        <taxon>Chlorellaceae</taxon>
        <taxon>Apatococcus</taxon>
    </lineage>
</organism>
<dbReference type="EMBL" id="JALJOV010000869">
    <property type="protein sequence ID" value="KAK9859805.1"/>
    <property type="molecule type" value="Genomic_DNA"/>
</dbReference>